<dbReference type="EMBL" id="CP136921">
    <property type="protein sequence ID" value="WOO31839.1"/>
    <property type="molecule type" value="Genomic_DNA"/>
</dbReference>
<evidence type="ECO:0000313" key="2">
    <source>
        <dbReference type="Proteomes" id="UP001303211"/>
    </source>
</evidence>
<sequence>MNLWTQRALLTLLICLLAAAGGAAWGYRSLWSRYDNTQNQLQSRSERLDGVISVGPQIEATLQSLRDNLQPWLRAGGEAAQNDTQQRLRELILASGSTLISSQVALEPAAEGKLAAVRLTATVAGDWTALARFMQTLHATMPPLWVRSASFQRDGANTGAQGQKARITLQLEAPLTPEKAQP</sequence>
<accession>A0ABZ0J2A6</accession>
<dbReference type="InterPro" id="IPR034756">
    <property type="entry name" value="T2SSM_b"/>
</dbReference>
<dbReference type="Proteomes" id="UP001303211">
    <property type="component" value="Chromosome"/>
</dbReference>
<evidence type="ECO:0000313" key="1">
    <source>
        <dbReference type="EMBL" id="WOO31839.1"/>
    </source>
</evidence>
<gene>
    <name evidence="1" type="primary">gspM</name>
    <name evidence="1" type="ORF">P4826_15775</name>
</gene>
<reference evidence="1 2" key="1">
    <citation type="submission" date="2023-03" db="EMBL/GenBank/DDBJ databases">
        <title>Diaphorobacter basophil sp. nov., isolated from a sewage-treatment plant.</title>
        <authorList>
            <person name="Yang K."/>
        </authorList>
    </citation>
    <scope>NUCLEOTIDE SEQUENCE [LARGE SCALE GENOMIC DNA]</scope>
    <source>
        <strain evidence="1 2">Y-1</strain>
    </source>
</reference>
<dbReference type="Pfam" id="PF10741">
    <property type="entry name" value="T2SSM_b"/>
    <property type="match status" value="1"/>
</dbReference>
<keyword evidence="2" id="KW-1185">Reference proteome</keyword>
<proteinExistence type="predicted"/>
<protein>
    <submittedName>
        <fullName evidence="1">Type II secretion system protein GspM</fullName>
    </submittedName>
</protein>
<organism evidence="1 2">
    <name type="scientific">Diaphorobacter limosus</name>
    <dbReference type="NCBI Taxonomy" id="3036128"/>
    <lineage>
        <taxon>Bacteria</taxon>
        <taxon>Pseudomonadati</taxon>
        <taxon>Pseudomonadota</taxon>
        <taxon>Betaproteobacteria</taxon>
        <taxon>Burkholderiales</taxon>
        <taxon>Comamonadaceae</taxon>
        <taxon>Diaphorobacter</taxon>
    </lineage>
</organism>
<dbReference type="NCBIfam" id="NF040576">
    <property type="entry name" value="T2SS_GspM_XpsM"/>
    <property type="match status" value="1"/>
</dbReference>
<dbReference type="RefSeq" id="WP_317701308.1">
    <property type="nucleotide sequence ID" value="NZ_CP136921.1"/>
</dbReference>
<name>A0ABZ0J2A6_9BURK</name>